<keyword evidence="2" id="KW-0560">Oxidoreductase</keyword>
<name>A0A401KPE1_ASPAW</name>
<feature type="domain" description="Xylanolytic transcriptional activator regulatory" evidence="6">
    <location>
        <begin position="320"/>
        <end position="389"/>
    </location>
</feature>
<dbReference type="InterPro" id="IPR007219">
    <property type="entry name" value="XnlR_reg_dom"/>
</dbReference>
<comment type="caution">
    <text evidence="7">The sequence shown here is derived from an EMBL/GenBank/DDBJ whole genome shotgun (WGS) entry which is preliminary data.</text>
</comment>
<dbReference type="Pfam" id="PF02826">
    <property type="entry name" value="2-Hacid_dh_C"/>
    <property type="match status" value="1"/>
</dbReference>
<dbReference type="Pfam" id="PF00389">
    <property type="entry name" value="2-Hacid_dh"/>
    <property type="match status" value="1"/>
</dbReference>
<reference evidence="7 8" key="1">
    <citation type="submission" date="2016-09" db="EMBL/GenBank/DDBJ databases">
        <title>Aspergillus awamori IFM 58123T.</title>
        <authorList>
            <person name="Kusuya Y."/>
            <person name="Shimizu M."/>
            <person name="Takahashi H."/>
            <person name="Yaguchi T."/>
        </authorList>
    </citation>
    <scope>NUCLEOTIDE SEQUENCE [LARGE SCALE GENOMIC DNA]</scope>
    <source>
        <strain evidence="7 8">IFM 58123</strain>
    </source>
</reference>
<protein>
    <submittedName>
        <fullName evidence="7">D-3-phosphoglycerate dehydrogenase</fullName>
    </submittedName>
</protein>
<dbReference type="InterPro" id="IPR036291">
    <property type="entry name" value="NAD(P)-bd_dom_sf"/>
</dbReference>
<dbReference type="InterPro" id="IPR006139">
    <property type="entry name" value="D-isomer_2_OHA_DH_cat_dom"/>
</dbReference>
<dbReference type="InterPro" id="IPR029752">
    <property type="entry name" value="D-isomer_DH_CS1"/>
</dbReference>
<evidence type="ECO:0000256" key="5">
    <source>
        <dbReference type="SAM" id="MobiDB-lite"/>
    </source>
</evidence>
<dbReference type="EMBL" id="BDHI01000007">
    <property type="protein sequence ID" value="GCB21121.1"/>
    <property type="molecule type" value="Genomic_DNA"/>
</dbReference>
<dbReference type="AlphaFoldDB" id="A0A401KPE1"/>
<dbReference type="GO" id="GO:0051287">
    <property type="term" value="F:NAD binding"/>
    <property type="evidence" value="ECO:0007669"/>
    <property type="project" value="InterPro"/>
</dbReference>
<evidence type="ECO:0000256" key="4">
    <source>
        <dbReference type="ARBA" id="ARBA00023242"/>
    </source>
</evidence>
<evidence type="ECO:0000313" key="7">
    <source>
        <dbReference type="EMBL" id="GCB21121.1"/>
    </source>
</evidence>
<dbReference type="InterPro" id="IPR029753">
    <property type="entry name" value="D-isomer_DH_CS"/>
</dbReference>
<dbReference type="InterPro" id="IPR050223">
    <property type="entry name" value="D-isomer_2-hydroxyacid_DH"/>
</dbReference>
<feature type="compositionally biased region" description="Low complexity" evidence="5">
    <location>
        <begin position="23"/>
        <end position="35"/>
    </location>
</feature>
<dbReference type="Gene3D" id="3.40.50.720">
    <property type="entry name" value="NAD(P)-binding Rossmann-like Domain"/>
    <property type="match status" value="2"/>
</dbReference>
<dbReference type="GO" id="GO:0006351">
    <property type="term" value="P:DNA-templated transcription"/>
    <property type="evidence" value="ECO:0007669"/>
    <property type="project" value="InterPro"/>
</dbReference>
<evidence type="ECO:0000259" key="6">
    <source>
        <dbReference type="SMART" id="SM00906"/>
    </source>
</evidence>
<dbReference type="CDD" id="cd12148">
    <property type="entry name" value="fungal_TF_MHR"/>
    <property type="match status" value="1"/>
</dbReference>
<evidence type="ECO:0000256" key="2">
    <source>
        <dbReference type="ARBA" id="ARBA00023002"/>
    </source>
</evidence>
<evidence type="ECO:0000313" key="8">
    <source>
        <dbReference type="Proteomes" id="UP000286921"/>
    </source>
</evidence>
<dbReference type="FunFam" id="3.40.50.720:FF:000203">
    <property type="entry name" value="D-3-phosphoglycerate dehydrogenase (SerA)"/>
    <property type="match status" value="1"/>
</dbReference>
<dbReference type="PANTHER" id="PTHR10996">
    <property type="entry name" value="2-HYDROXYACID DEHYDROGENASE-RELATED"/>
    <property type="match status" value="1"/>
</dbReference>
<dbReference type="SUPFAM" id="SSF52283">
    <property type="entry name" value="Formate/glycerate dehydrogenase catalytic domain-like"/>
    <property type="match status" value="1"/>
</dbReference>
<comment type="similarity">
    <text evidence="1">Belongs to the D-isomer specific 2-hydroxyacid dehydrogenase family.</text>
</comment>
<dbReference type="PROSITE" id="PS00671">
    <property type="entry name" value="D_2_HYDROXYACID_DH_3"/>
    <property type="match status" value="1"/>
</dbReference>
<dbReference type="GO" id="GO:0016618">
    <property type="term" value="F:hydroxypyruvate reductase [NAD(P)H] activity"/>
    <property type="evidence" value="ECO:0007669"/>
    <property type="project" value="TreeGrafter"/>
</dbReference>
<sequence>MGSSILRLPCLGMNHGGKPSDKSYASESQSTAETSSLREMLETEAEVRQVAAWGTAEDASGLSNAALPDYIETLKRKVEALDDQSRRQRRRLTADTSDERTSHSPNSPTGAAQNSPQTSHDTPLTEQTSLTERSVQAAMGEIEFLSRNAMAEPRGEASGFPQELAIGSMIQASLTISGKDPTQSLSSLSQKSKYSTILGQAPTLTRDVVAMDRFFGQTKALCPFIDEEEMLGYRDSFFDSSQESQETPYTSFRDFNVYMAAAIGILLSPDSGIEFFASSLHSAAMQKFPSIIQSNDDMSMLHSLLLLIIYSMFSSVGGSTWHLVGLAMKKAISYGFHKEPLYDLGIPEEKLTRRRGIFWNLTISCAMDRPFSIEDEDITLQVPSYDGDISSPDTLDFPAYVVMHARLMSKMRGSSRQQSIFHYGSLSYWRDIPRGIQKSSVAPASSRAIRQLTCRAMVCLAQISGLEQAATRVLGTTHTIRQDVINTCNDYINTEYLAVEDDCFTGSFVDAFDIFSVGVVLICLGRTALPSEMSNATSVLNKCTALLTLLGERFPALKAFCRVLWCLQESADMIIDELPEIVPHALQVMIEGAFRSDRACCYENFKANYYSLRDTKMAPSRDDDLVSSRQITTDKPTVYLLDTFPPKAIEHAKTLFNIIQPQDEEFQNWRQNARALLIRSSYLTAEDVASCPNLIAIGKHGVGIDKIDQAACTERGIKILNTPGANARDVAELVIALSLSVARGIRSITTRQMSKPVPKETCKGLTLYQKTVGIIGMGNIGRTVAEIFRGGFETDIIAYDAYMPDDIWTHIPHTRANSIAEVITRADILSIHVPLTNETRDMISYDKICMMKPDAILINAARGGIVNEQDLTRALSEGHLWGAGLDCHEQEPPSFEKYGQLWENLNVISTPHIGAATSRAQLASATAAIDNLHQYLSSL</sequence>
<dbReference type="Proteomes" id="UP000286921">
    <property type="component" value="Unassembled WGS sequence"/>
</dbReference>
<keyword evidence="3" id="KW-0520">NAD</keyword>
<dbReference type="GO" id="GO:0008270">
    <property type="term" value="F:zinc ion binding"/>
    <property type="evidence" value="ECO:0007669"/>
    <property type="project" value="InterPro"/>
</dbReference>
<dbReference type="STRING" id="105351.A0A401KPE1"/>
<feature type="region of interest" description="Disordered" evidence="5">
    <location>
        <begin position="11"/>
        <end position="43"/>
    </location>
</feature>
<feature type="region of interest" description="Disordered" evidence="5">
    <location>
        <begin position="82"/>
        <end position="128"/>
    </location>
</feature>
<dbReference type="Pfam" id="PF04082">
    <property type="entry name" value="Fungal_trans"/>
    <property type="match status" value="1"/>
</dbReference>
<evidence type="ECO:0000256" key="1">
    <source>
        <dbReference type="ARBA" id="ARBA00005854"/>
    </source>
</evidence>
<dbReference type="GO" id="GO:0003677">
    <property type="term" value="F:DNA binding"/>
    <property type="evidence" value="ECO:0007669"/>
    <property type="project" value="InterPro"/>
</dbReference>
<dbReference type="SUPFAM" id="SSF51735">
    <property type="entry name" value="NAD(P)-binding Rossmann-fold domains"/>
    <property type="match status" value="1"/>
</dbReference>
<dbReference type="SMART" id="SM00906">
    <property type="entry name" value="Fungal_trans"/>
    <property type="match status" value="1"/>
</dbReference>
<gene>
    <name evidence="7" type="ORF">AAWM_04006</name>
</gene>
<dbReference type="InterPro" id="IPR006140">
    <property type="entry name" value="D-isomer_DH_NAD-bd"/>
</dbReference>
<accession>A0A401KPE1</accession>
<dbReference type="PROSITE" id="PS00670">
    <property type="entry name" value="D_2_HYDROXYACID_DH_2"/>
    <property type="match status" value="1"/>
</dbReference>
<dbReference type="GO" id="GO:0030267">
    <property type="term" value="F:glyoxylate reductase (NADPH) activity"/>
    <property type="evidence" value="ECO:0007669"/>
    <property type="project" value="TreeGrafter"/>
</dbReference>
<dbReference type="PANTHER" id="PTHR10996:SF264">
    <property type="entry name" value="HYPOTHETICAL D-ISOMER SPECIFIC 2-HYDROXYACID DEHYDROGENASE (EUROFUNG)"/>
    <property type="match status" value="1"/>
</dbReference>
<evidence type="ECO:0000256" key="3">
    <source>
        <dbReference type="ARBA" id="ARBA00023027"/>
    </source>
</evidence>
<dbReference type="GO" id="GO:0005829">
    <property type="term" value="C:cytosol"/>
    <property type="evidence" value="ECO:0007669"/>
    <property type="project" value="TreeGrafter"/>
</dbReference>
<proteinExistence type="inferred from homology"/>
<keyword evidence="8" id="KW-1185">Reference proteome</keyword>
<keyword evidence="4" id="KW-0539">Nucleus</keyword>
<feature type="compositionally biased region" description="Polar residues" evidence="5">
    <location>
        <begin position="103"/>
        <end position="128"/>
    </location>
</feature>
<organism evidence="7 8">
    <name type="scientific">Aspergillus awamori</name>
    <name type="common">Black koji mold</name>
    <dbReference type="NCBI Taxonomy" id="105351"/>
    <lineage>
        <taxon>Eukaryota</taxon>
        <taxon>Fungi</taxon>
        <taxon>Dikarya</taxon>
        <taxon>Ascomycota</taxon>
        <taxon>Pezizomycotina</taxon>
        <taxon>Eurotiomycetes</taxon>
        <taxon>Eurotiomycetidae</taxon>
        <taxon>Eurotiales</taxon>
        <taxon>Aspergillaceae</taxon>
        <taxon>Aspergillus</taxon>
    </lineage>
</organism>
<dbReference type="PROSITE" id="PS00065">
    <property type="entry name" value="D_2_HYDROXYACID_DH_1"/>
    <property type="match status" value="1"/>
</dbReference>